<sequence length="244" mass="28595">MNKDLNQLKDQFDEFLSTKQVFTDEDKIRIRRKISQTKNNHRYSKSLIPNLLTACLLLIGVFFTGNLLMENLHFSQHESSMPETARSGVETRLYKTEDTASDTYGSTEKSESIFLTEDLLAIFTQYANSKDEEVLRGIRPLDIFKFYYYAEYLEDYETQYSFFITDEYLRAFPTLEDFVEAIESQSDSERRQFIEEKILHGEFHEVINNEDGYASISILLEPGLSFGLTLNEKGIWKVNWLPFQ</sequence>
<dbReference type="OrthoDB" id="2958512at2"/>
<proteinExistence type="predicted"/>
<name>A0A4V1LG57_9BACI</name>
<reference evidence="2 3" key="1">
    <citation type="journal article" date="2019" name="Int. J. Syst. Evol. Microbiol.">
        <title>Anaerobacillus alkaliphilus sp. nov., a novel alkaliphilic and moderately halophilic bacterium.</title>
        <authorList>
            <person name="Borsodi A.K."/>
            <person name="Aszalos J.M."/>
            <person name="Bihari P."/>
            <person name="Nagy I."/>
            <person name="Schumann P."/>
            <person name="Sproer C."/>
            <person name="Kovacs A.L."/>
            <person name="Boka K."/>
            <person name="Dobosy P."/>
            <person name="Ovari M."/>
            <person name="Szili-Kovacs T."/>
            <person name="Toth E."/>
        </authorList>
    </citation>
    <scope>NUCLEOTIDE SEQUENCE [LARGE SCALE GENOMIC DNA]</scope>
    <source>
        <strain evidence="2 3">B16-10</strain>
    </source>
</reference>
<keyword evidence="1" id="KW-0812">Transmembrane</keyword>
<protein>
    <submittedName>
        <fullName evidence="2">Uncharacterized protein</fullName>
    </submittedName>
</protein>
<keyword evidence="1" id="KW-0472">Membrane</keyword>
<organism evidence="2 3">
    <name type="scientific">Anaerobacillus alkaliphilus</name>
    <dbReference type="NCBI Taxonomy" id="1548597"/>
    <lineage>
        <taxon>Bacteria</taxon>
        <taxon>Bacillati</taxon>
        <taxon>Bacillota</taxon>
        <taxon>Bacilli</taxon>
        <taxon>Bacillales</taxon>
        <taxon>Bacillaceae</taxon>
        <taxon>Anaerobacillus</taxon>
    </lineage>
</organism>
<evidence type="ECO:0000313" key="2">
    <source>
        <dbReference type="EMBL" id="RXI98604.1"/>
    </source>
</evidence>
<dbReference type="Proteomes" id="UP000290649">
    <property type="component" value="Unassembled WGS sequence"/>
</dbReference>
<comment type="caution">
    <text evidence="2">The sequence shown here is derived from an EMBL/GenBank/DDBJ whole genome shotgun (WGS) entry which is preliminary data.</text>
</comment>
<dbReference type="RefSeq" id="WP_129079958.1">
    <property type="nucleotide sequence ID" value="NZ_QOUX01000046.1"/>
</dbReference>
<accession>A0A4V1LG57</accession>
<dbReference type="EMBL" id="QOUX01000046">
    <property type="protein sequence ID" value="RXI98604.1"/>
    <property type="molecule type" value="Genomic_DNA"/>
</dbReference>
<keyword evidence="3" id="KW-1185">Reference proteome</keyword>
<feature type="transmembrane region" description="Helical" evidence="1">
    <location>
        <begin position="47"/>
        <end position="69"/>
    </location>
</feature>
<keyword evidence="1" id="KW-1133">Transmembrane helix</keyword>
<dbReference type="AlphaFoldDB" id="A0A4V1LG57"/>
<evidence type="ECO:0000256" key="1">
    <source>
        <dbReference type="SAM" id="Phobius"/>
    </source>
</evidence>
<evidence type="ECO:0000313" key="3">
    <source>
        <dbReference type="Proteomes" id="UP000290649"/>
    </source>
</evidence>
<gene>
    <name evidence="2" type="ORF">DS745_20015</name>
</gene>